<protein>
    <submittedName>
        <fullName evidence="1">Uncharacterized protein</fullName>
    </submittedName>
</protein>
<evidence type="ECO:0000313" key="1">
    <source>
        <dbReference type="EMBL" id="CDM36690.1"/>
    </source>
</evidence>
<dbReference type="Proteomes" id="UP000030686">
    <property type="component" value="Unassembled WGS sequence"/>
</dbReference>
<proteinExistence type="predicted"/>
<keyword evidence="2" id="KW-1185">Reference proteome</keyword>
<dbReference type="OrthoDB" id="4280783at2759"/>
<accession>W6QJT9</accession>
<gene>
    <name evidence="1" type="ORF">PROQFM164_S05g000523</name>
</gene>
<dbReference type="OMA" id="RRNTAFW"/>
<evidence type="ECO:0000313" key="2">
    <source>
        <dbReference type="Proteomes" id="UP000030686"/>
    </source>
</evidence>
<organism evidence="1 2">
    <name type="scientific">Penicillium roqueforti (strain FM164)</name>
    <dbReference type="NCBI Taxonomy" id="1365484"/>
    <lineage>
        <taxon>Eukaryota</taxon>
        <taxon>Fungi</taxon>
        <taxon>Dikarya</taxon>
        <taxon>Ascomycota</taxon>
        <taxon>Pezizomycotina</taxon>
        <taxon>Eurotiomycetes</taxon>
        <taxon>Eurotiomycetidae</taxon>
        <taxon>Eurotiales</taxon>
        <taxon>Aspergillaceae</taxon>
        <taxon>Penicillium</taxon>
    </lineage>
</organism>
<dbReference type="EMBL" id="HG792019">
    <property type="protein sequence ID" value="CDM36690.1"/>
    <property type="molecule type" value="Genomic_DNA"/>
</dbReference>
<reference evidence="1" key="1">
    <citation type="journal article" date="2014" name="Nat. Commun.">
        <title>Multiple recent horizontal transfers of a large genomic region in cheese making fungi.</title>
        <authorList>
            <person name="Cheeseman K."/>
            <person name="Ropars J."/>
            <person name="Renault P."/>
            <person name="Dupont J."/>
            <person name="Gouzy J."/>
            <person name="Branca A."/>
            <person name="Abraham A.L."/>
            <person name="Ceppi M."/>
            <person name="Conseiller E."/>
            <person name="Debuchy R."/>
            <person name="Malagnac F."/>
            <person name="Goarin A."/>
            <person name="Silar P."/>
            <person name="Lacoste S."/>
            <person name="Sallet E."/>
            <person name="Bensimon A."/>
            <person name="Giraud T."/>
            <person name="Brygoo Y."/>
        </authorList>
    </citation>
    <scope>NUCLEOTIDE SEQUENCE [LARGE SCALE GENOMIC DNA]</scope>
    <source>
        <strain evidence="1">FM164</strain>
    </source>
</reference>
<sequence>MAPISSSWQDKLLHECRIFIANLDAQAHILRCDPDSRGKERIGDVSQAVVDLSIRTDRIIDIAFGMIARAPDSEIIRRNTAFWCREDDGNYKFENVFLTMEHDLVHMTLALNRDPCQCKCNDIARRLEGIARKVSFNLNVR</sequence>
<name>W6QJT9_PENRF</name>
<dbReference type="AlphaFoldDB" id="W6QJT9"/>